<feature type="region of interest" description="Disordered" evidence="1">
    <location>
        <begin position="361"/>
        <end position="415"/>
    </location>
</feature>
<accession>A0ABQ4ZAA6</accession>
<feature type="compositionally biased region" description="Basic and acidic residues" evidence="1">
    <location>
        <begin position="369"/>
        <end position="380"/>
    </location>
</feature>
<reference evidence="2" key="2">
    <citation type="submission" date="2022-01" db="EMBL/GenBank/DDBJ databases">
        <authorList>
            <person name="Yamashiro T."/>
            <person name="Shiraishi A."/>
            <person name="Satake H."/>
            <person name="Nakayama K."/>
        </authorList>
    </citation>
    <scope>NUCLEOTIDE SEQUENCE</scope>
</reference>
<name>A0ABQ4ZAA6_9ASTR</name>
<gene>
    <name evidence="2" type="ORF">Tco_0752473</name>
</gene>
<reference evidence="2" key="1">
    <citation type="journal article" date="2022" name="Int. J. Mol. Sci.">
        <title>Draft Genome of Tanacetum Coccineum: Genomic Comparison of Closely Related Tanacetum-Family Plants.</title>
        <authorList>
            <person name="Yamashiro T."/>
            <person name="Shiraishi A."/>
            <person name="Nakayama K."/>
            <person name="Satake H."/>
        </authorList>
    </citation>
    <scope>NUCLEOTIDE SEQUENCE</scope>
</reference>
<sequence length="893" mass="100556">MTVDDLLKLVTQLVTRIDSLETDLKQTKLTMGSAIVKLVKKVKKLEGTLKRRNVVLSNFEEEEPEAQGRKSQDDPLVSLVQGLVTPSKTTVNASEEEQMEDISPTTLEAAKTLSRVASQKPKSIDKGRRYKRRIESKGKKVATSLDFQEEVRTGYAEGVNTGSINVSTVSGQVSTGSTKKSIPSPDKGQREGKAPMIIEEAPKKTKEQILQEEASLAEAIRLDTLEKEEEAKQHYTDEDWDLIRAKIEANVEFSKSVLGSGLQEEDFAKKMVELINQRKKHFAEERARAKRNKPITQSQLRTYMMNYLKNQGTWKLSQLKNLSFEDVKEEFDKLVKQVESFAPINFEATKDSLKRFGEELQTKTSKRLKSNEAKDDESTKKTGKRRKQIARKGLHSDKTDEDESEASKDADPISGTNISIDPVPVAIKLPSIATYKIIKQGKKSVYQIVRENGTDIVVHCLNLELSDIYMLTERKYPLSAEVCKGMLDKKLQGGKPDEDCYKLLKMMEKQAGIMKLMEKQVALIHLIHSSDSPNSSGGSNLILLYPEDSIRRNVKLSEEEEKDFQLEEKWKLKSTGRAFKVEEEGIEGGITIYKVFGSGDNGGVHPFSNEHDVSLFSCNHDILIVDTRFDLNDEVHHEWNLKMLQLLAAMGLWATRTHTWSICKHISDVEHDLESSMQLVQVNDVKLNDFVMWLSMRGVSLLDSQSAHFLQEDVLLKYNDCRCSGLGVSSLTKSVALKFEHRNSKGCNYGPLYEGGKCTDPIVVMGNSDLGHKGIKTLSGNESGFAYNDYIHYIVVFPEIKDGGSVSSILHTTNTFMTFGRHLVEIQVIWAQFGYKTDKMAIWHVDGLKNQDQSVETVSRLLVTPSGFKSDDVRIFVTASGHSRHKETLEESR</sequence>
<evidence type="ECO:0000313" key="2">
    <source>
        <dbReference type="EMBL" id="GJS85932.1"/>
    </source>
</evidence>
<comment type="caution">
    <text evidence="2">The sequence shown here is derived from an EMBL/GenBank/DDBJ whole genome shotgun (WGS) entry which is preliminary data.</text>
</comment>
<protein>
    <submittedName>
        <fullName evidence="2">Uncharacterized protein</fullName>
    </submittedName>
</protein>
<feature type="compositionally biased region" description="Basic residues" evidence="1">
    <location>
        <begin position="381"/>
        <end position="393"/>
    </location>
</feature>
<organism evidence="2 3">
    <name type="scientific">Tanacetum coccineum</name>
    <dbReference type="NCBI Taxonomy" id="301880"/>
    <lineage>
        <taxon>Eukaryota</taxon>
        <taxon>Viridiplantae</taxon>
        <taxon>Streptophyta</taxon>
        <taxon>Embryophyta</taxon>
        <taxon>Tracheophyta</taxon>
        <taxon>Spermatophyta</taxon>
        <taxon>Magnoliopsida</taxon>
        <taxon>eudicotyledons</taxon>
        <taxon>Gunneridae</taxon>
        <taxon>Pentapetalae</taxon>
        <taxon>asterids</taxon>
        <taxon>campanulids</taxon>
        <taxon>Asterales</taxon>
        <taxon>Asteraceae</taxon>
        <taxon>Asteroideae</taxon>
        <taxon>Anthemideae</taxon>
        <taxon>Anthemidinae</taxon>
        <taxon>Tanacetum</taxon>
    </lineage>
</organism>
<dbReference type="Proteomes" id="UP001151760">
    <property type="component" value="Unassembled WGS sequence"/>
</dbReference>
<proteinExistence type="predicted"/>
<dbReference type="EMBL" id="BQNB010011086">
    <property type="protein sequence ID" value="GJS85932.1"/>
    <property type="molecule type" value="Genomic_DNA"/>
</dbReference>
<evidence type="ECO:0000313" key="3">
    <source>
        <dbReference type="Proteomes" id="UP001151760"/>
    </source>
</evidence>
<feature type="region of interest" description="Disordered" evidence="1">
    <location>
        <begin position="170"/>
        <end position="192"/>
    </location>
</feature>
<keyword evidence="3" id="KW-1185">Reference proteome</keyword>
<evidence type="ECO:0000256" key="1">
    <source>
        <dbReference type="SAM" id="MobiDB-lite"/>
    </source>
</evidence>